<feature type="domain" description="Rhamnogalacturonase A/B/Epimerase-like pectate lyase" evidence="2">
    <location>
        <begin position="110"/>
        <end position="321"/>
    </location>
</feature>
<accession>K9TZ20</accession>
<name>K9TZ20_CHRTP</name>
<evidence type="ECO:0000259" key="2">
    <source>
        <dbReference type="Pfam" id="PF12708"/>
    </source>
</evidence>
<dbReference type="EMBL" id="CP003597">
    <property type="protein sequence ID" value="AFY87249.1"/>
    <property type="molecule type" value="Genomic_DNA"/>
</dbReference>
<dbReference type="InterPro" id="IPR024535">
    <property type="entry name" value="RHGA/B-epi-like_pectate_lyase"/>
</dbReference>
<dbReference type="PATRIC" id="fig|251229.3.peg.2049"/>
<evidence type="ECO:0000313" key="4">
    <source>
        <dbReference type="Proteomes" id="UP000010384"/>
    </source>
</evidence>
<dbReference type="Gene3D" id="2.160.20.10">
    <property type="entry name" value="Single-stranded right-handed beta-helix, Pectin lyase-like"/>
    <property type="match status" value="1"/>
</dbReference>
<dbReference type="OrthoDB" id="9757799at2"/>
<feature type="compositionally biased region" description="Low complexity" evidence="1">
    <location>
        <begin position="54"/>
        <end position="75"/>
    </location>
</feature>
<dbReference type="InParanoid" id="K9TZ20"/>
<feature type="region of interest" description="Disordered" evidence="1">
    <location>
        <begin position="54"/>
        <end position="78"/>
    </location>
</feature>
<protein>
    <recommendedName>
        <fullName evidence="2">Rhamnogalacturonase A/B/Epimerase-like pectate lyase domain-containing protein</fullName>
    </recommendedName>
</protein>
<dbReference type="InterPro" id="IPR012334">
    <property type="entry name" value="Pectin_lyas_fold"/>
</dbReference>
<proteinExistence type="predicted"/>
<reference evidence="3 4" key="1">
    <citation type="submission" date="2012-06" db="EMBL/GenBank/DDBJ databases">
        <title>Finished chromosome of genome of Chroococcidiopsis thermalis PCC 7203.</title>
        <authorList>
            <consortium name="US DOE Joint Genome Institute"/>
            <person name="Gugger M."/>
            <person name="Coursin T."/>
            <person name="Rippka R."/>
            <person name="Tandeau De Marsac N."/>
            <person name="Huntemann M."/>
            <person name="Wei C.-L."/>
            <person name="Han J."/>
            <person name="Detter J.C."/>
            <person name="Han C."/>
            <person name="Tapia R."/>
            <person name="Davenport K."/>
            <person name="Daligault H."/>
            <person name="Erkkila T."/>
            <person name="Gu W."/>
            <person name="Munk A.C.C."/>
            <person name="Teshima H."/>
            <person name="Xu Y."/>
            <person name="Chain P."/>
            <person name="Chen A."/>
            <person name="Krypides N."/>
            <person name="Mavromatis K."/>
            <person name="Markowitz V."/>
            <person name="Szeto E."/>
            <person name="Ivanova N."/>
            <person name="Mikhailova N."/>
            <person name="Ovchinnikova G."/>
            <person name="Pagani I."/>
            <person name="Pati A."/>
            <person name="Goodwin L."/>
            <person name="Peters L."/>
            <person name="Pitluck S."/>
            <person name="Woyke T."/>
            <person name="Kerfeld C."/>
        </authorList>
    </citation>
    <scope>NUCLEOTIDE SEQUENCE [LARGE SCALE GENOMIC DNA]</scope>
    <source>
        <strain evidence="3 4">PCC 7203</strain>
    </source>
</reference>
<evidence type="ECO:0000313" key="3">
    <source>
        <dbReference type="EMBL" id="AFY87249.1"/>
    </source>
</evidence>
<dbReference type="Proteomes" id="UP000010384">
    <property type="component" value="Chromosome"/>
</dbReference>
<dbReference type="eggNOG" id="COG5434">
    <property type="taxonomic scope" value="Bacteria"/>
</dbReference>
<dbReference type="STRING" id="251229.Chro_1732"/>
<keyword evidence="4" id="KW-1185">Reference proteome</keyword>
<dbReference type="AlphaFoldDB" id="K9TZ20"/>
<gene>
    <name evidence="3" type="ORF">Chro_1732</name>
</gene>
<dbReference type="RefSeq" id="WP_015153797.1">
    <property type="nucleotide sequence ID" value="NC_019695.1"/>
</dbReference>
<dbReference type="Pfam" id="PF12708">
    <property type="entry name" value="Pect-lyase_RHGA_epim"/>
    <property type="match status" value="1"/>
</dbReference>
<sequence length="670" mass="73843">MRISAKLRRFIWLFILFVWVALAAIFLVPQLALKFSRPTPLQVVDIASSNITNTNSSKKPISPSPTEKSSSSKPPILVSSNAITPTTFTNKTIDRNPIKKVFPSDFISANVKTQYGAKGDGVTDDTAAIQKALNDERDEEQDYFGKPKALYFPAGTYLISNTLNWKGCCMSWQGQGVGISIIKLKDKTKSFGDRNAPKPVIQTIDGNMSFRQNITDLTVDTGKNNPGAIGIDYISNNFGSLWNVLIRSGDGQGKVGLDMSRQWAGPCLIKNVQINGFDYGIVTKNLEYGPTFEEITLQQQKVAGILNDGNTLAIRKLQSKNSVPVIQNQAPAGMIIVIDGNFQGGAAKASAIENNGYLYARNINTSGYKSAIHHKETIVSGTSVSEYVSDKIYNLFGSPMRSLNLPIEETPVFEDKNLANWMAFSPQWYGETDSLQDALNSGKSTIYFPFGTYFSHDKKVFKVPASVRRIVGFSSIVNGGGIVFRVEQNSDKPLIIEQFGYGVTIEHASPRTVVIQHGGYEYKDFPKSGKLFLEDVGGSLRINYPHQVWARQLNVETLDAARTKIENKGGTLWILGLKTEGKGSVINTTKGGKTEVLGTLIYPVHDFTAQEKQEAAFISNNSSQSLIYSVSAYGENKNYDIQVEETRNGVKRQLLSKDFPGRMPLFVGYK</sequence>
<dbReference type="InterPro" id="IPR011050">
    <property type="entry name" value="Pectin_lyase_fold/virulence"/>
</dbReference>
<organism evidence="3 4">
    <name type="scientific">Chroococcidiopsis thermalis (strain PCC 7203)</name>
    <dbReference type="NCBI Taxonomy" id="251229"/>
    <lineage>
        <taxon>Bacteria</taxon>
        <taxon>Bacillati</taxon>
        <taxon>Cyanobacteriota</taxon>
        <taxon>Cyanophyceae</taxon>
        <taxon>Chroococcidiopsidales</taxon>
        <taxon>Chroococcidiopsidaceae</taxon>
        <taxon>Chroococcidiopsis</taxon>
    </lineage>
</organism>
<dbReference type="SUPFAM" id="SSF51126">
    <property type="entry name" value="Pectin lyase-like"/>
    <property type="match status" value="1"/>
</dbReference>
<dbReference type="HOGENOM" id="CLU_014589_0_0_3"/>
<evidence type="ECO:0000256" key="1">
    <source>
        <dbReference type="SAM" id="MobiDB-lite"/>
    </source>
</evidence>
<dbReference type="KEGG" id="cthe:Chro_1732"/>